<name>A0A1L7N0W1_9CAUD</name>
<dbReference type="RefSeq" id="YP_009598825.1">
    <property type="nucleotide sequence ID" value="NC_041911.1"/>
</dbReference>
<dbReference type="Proteomes" id="UP000222831">
    <property type="component" value="Segment"/>
</dbReference>
<accession>A0A1L7N0W1</accession>
<dbReference type="GeneID" id="40074396"/>
<dbReference type="KEGG" id="vg:40074396"/>
<evidence type="ECO:0000313" key="2">
    <source>
        <dbReference type="Proteomes" id="UP000222831"/>
    </source>
</evidence>
<sequence>MSDSNIPKEVQDDIAAGVAAVNEEIAAIEHIDPNYNRILGTLEEVQKNIDEERAQADGYYFDRDEFVAALPHIVADQLSAIKKEKLAPKEFAERFNRWFVFCDAVCNLGISCVKNKEALAKQEYESVFRSLKVNKQFENTFLKPHDIRVEFAFKSRTIKEQYKWLAMPCLIVTDEEGTEHKIAITPSPTGSVWWLDILSGFHATYQWTNELLMDQEDYDAAPYPAFGDGIVLRDPVEQEPEVPASEEKAVVAEPAIQPEAVSAATTSKPQGIFGKLLAGIKRLANWLVGAN</sequence>
<keyword evidence="2" id="KW-1185">Reference proteome</keyword>
<proteinExistence type="predicted"/>
<protein>
    <submittedName>
        <fullName evidence="1">Uncharacterized protein</fullName>
    </submittedName>
</protein>
<evidence type="ECO:0000313" key="1">
    <source>
        <dbReference type="EMBL" id="BAW19106.1"/>
    </source>
</evidence>
<organism evidence="1 2">
    <name type="scientific">Ralstonia phage RP12</name>
    <dbReference type="NCBI Taxonomy" id="1923889"/>
    <lineage>
        <taxon>Viruses</taxon>
        <taxon>Duplodnaviria</taxon>
        <taxon>Heunggongvirae</taxon>
        <taxon>Uroviricota</taxon>
        <taxon>Caudoviricetes</taxon>
        <taxon>Chimalliviridae</taxon>
        <taxon>Ripduovirus</taxon>
        <taxon>Ripduovirus RP12</taxon>
    </lineage>
</organism>
<reference evidence="1 2" key="1">
    <citation type="submission" date="2016-12" db="EMBL/GenBank/DDBJ databases">
        <title>Characterization of two jumbo phages RP12 and RP31 infecting the phytopathogen Ralstonia solanacearum.</title>
        <authorList>
            <person name="Kawasaki T."/>
            <person name="Yoshikawa G."/>
            <person name="Ogata H."/>
            <person name="Yamada T."/>
        </authorList>
    </citation>
    <scope>NUCLEOTIDE SEQUENCE [LARGE SCALE GENOMIC DNA]</scope>
    <source>
        <strain evidence="1 2">RP12</strain>
    </source>
</reference>
<dbReference type="EMBL" id="AP017924">
    <property type="protein sequence ID" value="BAW19106.1"/>
    <property type="molecule type" value="Genomic_DNA"/>
</dbReference>